<dbReference type="Proteomes" id="UP001501588">
    <property type="component" value="Unassembled WGS sequence"/>
</dbReference>
<dbReference type="Pfam" id="PF13458">
    <property type="entry name" value="Peripla_BP_6"/>
    <property type="match status" value="1"/>
</dbReference>
<organism evidence="5 6">
    <name type="scientific">Craurococcus roseus</name>
    <dbReference type="NCBI Taxonomy" id="77585"/>
    <lineage>
        <taxon>Bacteria</taxon>
        <taxon>Pseudomonadati</taxon>
        <taxon>Pseudomonadota</taxon>
        <taxon>Alphaproteobacteria</taxon>
        <taxon>Acetobacterales</taxon>
        <taxon>Acetobacteraceae</taxon>
        <taxon>Craurococcus</taxon>
    </lineage>
</organism>
<dbReference type="PANTHER" id="PTHR47235">
    <property type="entry name" value="BLR6548 PROTEIN"/>
    <property type="match status" value="1"/>
</dbReference>
<dbReference type="PANTHER" id="PTHR47235:SF1">
    <property type="entry name" value="BLR6548 PROTEIN"/>
    <property type="match status" value="1"/>
</dbReference>
<evidence type="ECO:0000256" key="2">
    <source>
        <dbReference type="ARBA" id="ARBA00022729"/>
    </source>
</evidence>
<dbReference type="RefSeq" id="WP_343895504.1">
    <property type="nucleotide sequence ID" value="NZ_BAAAFZ010000029.1"/>
</dbReference>
<evidence type="ECO:0000256" key="3">
    <source>
        <dbReference type="SAM" id="SignalP"/>
    </source>
</evidence>
<protein>
    <submittedName>
        <fullName evidence="5">ABC transporter substrate-binding protein</fullName>
    </submittedName>
</protein>
<evidence type="ECO:0000313" key="6">
    <source>
        <dbReference type="Proteomes" id="UP001501588"/>
    </source>
</evidence>
<dbReference type="SUPFAM" id="SSF53822">
    <property type="entry name" value="Periplasmic binding protein-like I"/>
    <property type="match status" value="1"/>
</dbReference>
<feature type="chain" id="PRO_5047041035" evidence="3">
    <location>
        <begin position="23"/>
        <end position="428"/>
    </location>
</feature>
<name>A0ABN1F7P1_9PROT</name>
<gene>
    <name evidence="5" type="ORF">GCM10009416_23640</name>
</gene>
<evidence type="ECO:0000313" key="5">
    <source>
        <dbReference type="EMBL" id="GAA0584515.1"/>
    </source>
</evidence>
<evidence type="ECO:0000256" key="1">
    <source>
        <dbReference type="ARBA" id="ARBA00010062"/>
    </source>
</evidence>
<feature type="domain" description="Leucine-binding protein" evidence="4">
    <location>
        <begin position="24"/>
        <end position="391"/>
    </location>
</feature>
<dbReference type="EMBL" id="BAAAFZ010000029">
    <property type="protein sequence ID" value="GAA0584515.1"/>
    <property type="molecule type" value="Genomic_DNA"/>
</dbReference>
<dbReference type="InterPro" id="IPR028081">
    <property type="entry name" value="Leu-bd"/>
</dbReference>
<proteinExistence type="inferred from homology"/>
<feature type="signal peptide" evidence="3">
    <location>
        <begin position="1"/>
        <end position="22"/>
    </location>
</feature>
<accession>A0ABN1F7P1</accession>
<evidence type="ECO:0000259" key="4">
    <source>
        <dbReference type="Pfam" id="PF13458"/>
    </source>
</evidence>
<dbReference type="Gene3D" id="3.40.50.2300">
    <property type="match status" value="2"/>
</dbReference>
<comment type="similarity">
    <text evidence="1">Belongs to the leucine-binding protein family.</text>
</comment>
<comment type="caution">
    <text evidence="5">The sequence shown here is derived from an EMBL/GenBank/DDBJ whole genome shotgun (WGS) entry which is preliminary data.</text>
</comment>
<dbReference type="InterPro" id="IPR028082">
    <property type="entry name" value="Peripla_BP_I"/>
</dbReference>
<sequence length="428" mass="45684">MTTQRMVLGAAVAAGLALPAAAQPIPVGHLMDNSGATSDVGVPYGQGVADTLAWVNNTRNGVNGRKLNVLGFDYGYQAPRAVSQYQAWSRDRVVAIQGWGTADTEALVRFVTRDKIPYISGSYSAALTDAGGKSGRQGVEATPYNFFYGPSYSDGLRGMLRWAADDWKAKGQSGRPKYVHMGANHPYPNSPKEAGEAMARELGFEVLSPIVFALTPGDYTAQCLTLRNQGANYAYLGNTAGSNISVLRACQAAGVNVQFLGNVWGMDENAMKAAGTAANGVVFPVRTSAVWGQEAPSMANIQQISRVSDAGGTAYRPVHYLAGACAAMLMVEAMETAAANGGQITGERIRDGFYARKDWVPKGFEGVCAPSNFTPEDHRGTMRVPLYRARVGGDTSQGSVAELMRAGTMKLESLGTVELERKREWLGW</sequence>
<keyword evidence="6" id="KW-1185">Reference proteome</keyword>
<keyword evidence="2 3" id="KW-0732">Signal</keyword>
<reference evidence="5 6" key="1">
    <citation type="journal article" date="2019" name="Int. J. Syst. Evol. Microbiol.">
        <title>The Global Catalogue of Microorganisms (GCM) 10K type strain sequencing project: providing services to taxonomists for standard genome sequencing and annotation.</title>
        <authorList>
            <consortium name="The Broad Institute Genomics Platform"/>
            <consortium name="The Broad Institute Genome Sequencing Center for Infectious Disease"/>
            <person name="Wu L."/>
            <person name="Ma J."/>
        </authorList>
    </citation>
    <scope>NUCLEOTIDE SEQUENCE [LARGE SCALE GENOMIC DNA]</scope>
    <source>
        <strain evidence="5 6">JCM 9933</strain>
    </source>
</reference>
<dbReference type="CDD" id="cd06334">
    <property type="entry name" value="PBP1_ABC_ligand_binding-like"/>
    <property type="match status" value="1"/>
</dbReference>